<dbReference type="Gene3D" id="2.170.130.10">
    <property type="entry name" value="TonB-dependent receptor, plug domain"/>
    <property type="match status" value="1"/>
</dbReference>
<keyword evidence="5" id="KW-0732">Signal</keyword>
<dbReference type="InterPro" id="IPR012910">
    <property type="entry name" value="Plug_dom"/>
</dbReference>
<dbReference type="Gene3D" id="3.55.50.30">
    <property type="match status" value="1"/>
</dbReference>
<evidence type="ECO:0000259" key="9">
    <source>
        <dbReference type="SMART" id="SM00965"/>
    </source>
</evidence>
<dbReference type="EMBL" id="AP028055">
    <property type="protein sequence ID" value="BEG99258.1"/>
    <property type="molecule type" value="Genomic_DNA"/>
</dbReference>
<dbReference type="InterPro" id="IPR037066">
    <property type="entry name" value="Plug_dom_sf"/>
</dbReference>
<dbReference type="InterPro" id="IPR023997">
    <property type="entry name" value="TonB-dep_OMP_SusC/RagA_CS"/>
</dbReference>
<evidence type="ECO:0000256" key="1">
    <source>
        <dbReference type="ARBA" id="ARBA00004571"/>
    </source>
</evidence>
<dbReference type="NCBIfam" id="TIGR04056">
    <property type="entry name" value="OMP_RagA_SusC"/>
    <property type="match status" value="1"/>
</dbReference>
<dbReference type="PANTHER" id="PTHR30069">
    <property type="entry name" value="TONB-DEPENDENT OUTER MEMBRANE RECEPTOR"/>
    <property type="match status" value="1"/>
</dbReference>
<feature type="domain" description="Secretin/TonB short N-terminal" evidence="9">
    <location>
        <begin position="62"/>
        <end position="113"/>
    </location>
</feature>
<reference evidence="10 11" key="1">
    <citation type="submission" date="2023-04" db="EMBL/GenBank/DDBJ databases">
        <title>Draft genome sequence of acteroides sedimenti strain YN3PY1.</title>
        <authorList>
            <person name="Yoshida N."/>
        </authorList>
    </citation>
    <scope>NUCLEOTIDE SEQUENCE [LARGE SCALE GENOMIC DNA]</scope>
    <source>
        <strain evidence="10 11">YN3PY1</strain>
    </source>
</reference>
<evidence type="ECO:0000256" key="3">
    <source>
        <dbReference type="ARBA" id="ARBA00022452"/>
    </source>
</evidence>
<organism evidence="10 11">
    <name type="scientific">Bacteroides sedimenti</name>
    <dbReference type="NCBI Taxonomy" id="2136147"/>
    <lineage>
        <taxon>Bacteria</taxon>
        <taxon>Pseudomonadati</taxon>
        <taxon>Bacteroidota</taxon>
        <taxon>Bacteroidia</taxon>
        <taxon>Bacteroidales</taxon>
        <taxon>Bacteroidaceae</taxon>
        <taxon>Bacteroides</taxon>
    </lineage>
</organism>
<dbReference type="Pfam" id="PF13715">
    <property type="entry name" value="CarbopepD_reg_2"/>
    <property type="match status" value="1"/>
</dbReference>
<sequence>MNFYRKVAEIKSSRRFFMILIICFIVQSFNSTVFAQSVNLSLDMRNVPLEQVLNVIETKTDYHFLYNQQLVNVKQKVTITSNKQDLLQILNELFKGTDLNYNINGKQIVLSKKEKRTPLGTRNRIYGVVTDKNGETIIGASIVEKGTNNATATDIDGKFELDLSDKSVLKISCVGYSPVEIKVGDNKKLAVTLAESSQVLNEVVVVGYGTQKKVNLTGSIETVTAKDLENRPSTTISSALQGKMAGVTIVQKTGQPGSDGGSIYVRGRGTLNSTSPLVIVDGVPGSMDAIPPSDIESITVLKDAASAAIYGSKAANGVILIVTKKGENRAMKVTYNTYIGTQTPTSLPKILGSPDYAVLLNEALVNEHKSPKYTAEQIQKFKDGSDPNHYPNTDWFDLLLSRNGFQQNHFLKMDGGTDKTTYYMSFDYLDQSGNIKNTNFDRYTFRANIESQVYKRLKLGANLSYRYSDKIEPAQPYYDSFGYFYSEAEKDPPTIVGRYDDGTSGYYRNGGLAAWIDAGAFSKDNVKDLNGIFTADLTLAKGLTLKGVAAIRHYTSVYNRFIKEIKYYNYDTKALIKISGPNKETDNSQNMSDVNLQALLNYEKSFGEHNIHALAGYSQEAYRLDYLGAERTNFVNNSIGEINGGSEKTMTNSGYATEYAMRSYFGRLNYDYKSKYLLEANLRADGSSRFAKGHRFGYFPSFSAGWRVSEESFMKELDWISNLKIRASYGTTGNNEVGNYPTRSSLESTSIVMNEGIVDAIYQKYAANTDIKWETTKTKDLGLDVSVLDNHLSASVDYFDRRTDDILMSLPLPGTFGLEPPKQNAGSIGVTGWEYLVSYQNKLGDFKYSISGNASFTKEKILDLKGTGPYISGNTIQQVGSPVRAFFGYECTGIFRTNEELTSHAKQDANTGLGDLIYKDQLTEDTNNDGIPDVGDGVINEKDRVIIGNDVPSVTYGFNLTADYKGWGVSAFFQGVNDVSAYMSSLNRATDESFKEQHLDRWSAENPDGSFPRNLYSWSQNKKPSSFWIRDASYLRLKNLQVSYTFPQSIVKKLKVDFLQLYFSGQNLLTFTSLLDGYDPENAGAGYYPQVKTLSLGLNVRF</sequence>
<evidence type="ECO:0000256" key="8">
    <source>
        <dbReference type="PROSITE-ProRule" id="PRU01360"/>
    </source>
</evidence>
<keyword evidence="2 8" id="KW-0813">Transport</keyword>
<evidence type="ECO:0000256" key="4">
    <source>
        <dbReference type="ARBA" id="ARBA00022692"/>
    </source>
</evidence>
<evidence type="ECO:0000256" key="5">
    <source>
        <dbReference type="ARBA" id="ARBA00022729"/>
    </source>
</evidence>
<dbReference type="PROSITE" id="PS52016">
    <property type="entry name" value="TONB_DEPENDENT_REC_3"/>
    <property type="match status" value="1"/>
</dbReference>
<dbReference type="SMART" id="SM00965">
    <property type="entry name" value="STN"/>
    <property type="match status" value="1"/>
</dbReference>
<comment type="similarity">
    <text evidence="8">Belongs to the TonB-dependent receptor family.</text>
</comment>
<keyword evidence="11" id="KW-1185">Reference proteome</keyword>
<dbReference type="NCBIfam" id="TIGR04057">
    <property type="entry name" value="SusC_RagA_signa"/>
    <property type="match status" value="1"/>
</dbReference>
<dbReference type="Gene3D" id="2.60.40.1120">
    <property type="entry name" value="Carboxypeptidase-like, regulatory domain"/>
    <property type="match status" value="1"/>
</dbReference>
<dbReference type="InterPro" id="IPR011662">
    <property type="entry name" value="Secretin/TonB_short_N"/>
</dbReference>
<comment type="subcellular location">
    <subcellularLocation>
        <location evidence="1 8">Cell outer membrane</location>
        <topology evidence="1 8">Multi-pass membrane protein</topology>
    </subcellularLocation>
</comment>
<keyword evidence="4 8" id="KW-0812">Transmembrane</keyword>
<dbReference type="SUPFAM" id="SSF56935">
    <property type="entry name" value="Porins"/>
    <property type="match status" value="1"/>
</dbReference>
<keyword evidence="7 8" id="KW-0998">Cell outer membrane</keyword>
<dbReference type="InterPro" id="IPR039426">
    <property type="entry name" value="TonB-dep_rcpt-like"/>
</dbReference>
<dbReference type="Pfam" id="PF07715">
    <property type="entry name" value="Plug"/>
    <property type="match status" value="1"/>
</dbReference>
<dbReference type="InterPro" id="IPR008969">
    <property type="entry name" value="CarboxyPept-like_regulatory"/>
</dbReference>
<dbReference type="SUPFAM" id="SSF49464">
    <property type="entry name" value="Carboxypeptidase regulatory domain-like"/>
    <property type="match status" value="1"/>
</dbReference>
<evidence type="ECO:0000256" key="7">
    <source>
        <dbReference type="ARBA" id="ARBA00023237"/>
    </source>
</evidence>
<evidence type="ECO:0000256" key="6">
    <source>
        <dbReference type="ARBA" id="ARBA00023136"/>
    </source>
</evidence>
<dbReference type="Gene3D" id="2.40.170.20">
    <property type="entry name" value="TonB-dependent receptor, beta-barrel domain"/>
    <property type="match status" value="1"/>
</dbReference>
<evidence type="ECO:0000313" key="10">
    <source>
        <dbReference type="EMBL" id="BEG99258.1"/>
    </source>
</evidence>
<accession>A0ABN6Z3U6</accession>
<protein>
    <submittedName>
        <fullName evidence="10">SusC/RagA family TonB-linked outer membrane protein</fullName>
    </submittedName>
</protein>
<dbReference type="InterPro" id="IPR036942">
    <property type="entry name" value="Beta-barrel_TonB_sf"/>
</dbReference>
<dbReference type="Proteomes" id="UP001496674">
    <property type="component" value="Chromosome"/>
</dbReference>
<dbReference type="Pfam" id="PF07660">
    <property type="entry name" value="STN"/>
    <property type="match status" value="1"/>
</dbReference>
<gene>
    <name evidence="10" type="ORF">BSYN_15230</name>
</gene>
<evidence type="ECO:0000256" key="2">
    <source>
        <dbReference type="ARBA" id="ARBA00022448"/>
    </source>
</evidence>
<proteinExistence type="inferred from homology"/>
<dbReference type="InterPro" id="IPR023996">
    <property type="entry name" value="TonB-dep_OMP_SusC/RagA"/>
</dbReference>
<keyword evidence="6 8" id="KW-0472">Membrane</keyword>
<evidence type="ECO:0000313" key="11">
    <source>
        <dbReference type="Proteomes" id="UP001496674"/>
    </source>
</evidence>
<name>A0ABN6Z3U6_9BACE</name>
<keyword evidence="3 8" id="KW-1134">Transmembrane beta strand</keyword>
<dbReference type="PANTHER" id="PTHR30069:SF29">
    <property type="entry name" value="HEMOGLOBIN AND HEMOGLOBIN-HAPTOGLOBIN-BINDING PROTEIN 1-RELATED"/>
    <property type="match status" value="1"/>
</dbReference>